<sequence length="121" mass="14338">MVRYKYRYIYIELDCNHTLTSQNLLLKLQNSIITNGGIFLEMQQKPYVIFLDPKFSVVRFAQRNFETLKMQVLCDIQRILGISCNITHISGSVFQMQKFILRNVEENSKVDLTREQKIDEK</sequence>
<protein>
    <submittedName>
        <fullName evidence="2">Uncharacterized protein</fullName>
    </submittedName>
</protein>
<dbReference type="EMBL" id="AUWU02000001">
    <property type="protein sequence ID" value="KAH0577921.1"/>
    <property type="molecule type" value="Genomic_DNA"/>
</dbReference>
<organism evidence="2 3">
    <name type="scientific">Spironucleus salmonicida</name>
    <dbReference type="NCBI Taxonomy" id="348837"/>
    <lineage>
        <taxon>Eukaryota</taxon>
        <taxon>Metamonada</taxon>
        <taxon>Diplomonadida</taxon>
        <taxon>Hexamitidae</taxon>
        <taxon>Hexamitinae</taxon>
        <taxon>Spironucleus</taxon>
    </lineage>
</organism>
<dbReference type="InterPro" id="IPR038085">
    <property type="entry name" value="Rnp2-like_sf"/>
</dbReference>
<dbReference type="AlphaFoldDB" id="A0A9P8M0T0"/>
<keyword evidence="3" id="KW-1185">Reference proteome</keyword>
<dbReference type="Proteomes" id="UP000018208">
    <property type="component" value="Unassembled WGS sequence"/>
</dbReference>
<dbReference type="RefSeq" id="XP_067768694.1">
    <property type="nucleotide sequence ID" value="XM_067905212.1"/>
</dbReference>
<dbReference type="Gene3D" id="3.30.70.3250">
    <property type="entry name" value="Ribonuclease P, Pop5 subunit"/>
    <property type="match status" value="1"/>
</dbReference>
<evidence type="ECO:0000313" key="3">
    <source>
        <dbReference type="Proteomes" id="UP000018208"/>
    </source>
</evidence>
<dbReference type="GO" id="GO:1902555">
    <property type="term" value="C:endoribonuclease complex"/>
    <property type="evidence" value="ECO:0007669"/>
    <property type="project" value="UniProtKB-ARBA"/>
</dbReference>
<reference evidence="2 3" key="1">
    <citation type="journal article" date="2014" name="PLoS Genet.">
        <title>The Genome of Spironucleus salmonicida Highlights a Fish Pathogen Adapted to Fluctuating Environments.</title>
        <authorList>
            <person name="Xu F."/>
            <person name="Jerlstrom-Hultqvist J."/>
            <person name="Einarsson E."/>
            <person name="Astvaldsson A."/>
            <person name="Svard S.G."/>
            <person name="Andersson J.O."/>
        </authorList>
    </citation>
    <scope>NUCLEOTIDE SEQUENCE [LARGE SCALE GENOMIC DNA]</scope>
    <source>
        <strain evidence="2 3">ATCC 50377</strain>
    </source>
</reference>
<dbReference type="KEGG" id="ssao:94295298"/>
<proteinExistence type="predicted"/>
<dbReference type="SUPFAM" id="SSF160350">
    <property type="entry name" value="Rnp2-like"/>
    <property type="match status" value="1"/>
</dbReference>
<evidence type="ECO:0000256" key="1">
    <source>
        <dbReference type="ARBA" id="ARBA00022694"/>
    </source>
</evidence>
<evidence type="ECO:0000313" key="2">
    <source>
        <dbReference type="EMBL" id="KAH0577921.1"/>
    </source>
</evidence>
<keyword evidence="1" id="KW-0819">tRNA processing</keyword>
<accession>A0A9P8M0T0</accession>
<dbReference type="GO" id="GO:0008033">
    <property type="term" value="P:tRNA processing"/>
    <property type="evidence" value="ECO:0007669"/>
    <property type="project" value="UniProtKB-KW"/>
</dbReference>
<dbReference type="GeneID" id="94295298"/>
<name>A0A9P8M0T0_9EUKA</name>
<comment type="caution">
    <text evidence="2">The sequence shown here is derived from an EMBL/GenBank/DDBJ whole genome shotgun (WGS) entry which is preliminary data.</text>
</comment>
<gene>
    <name evidence="2" type="ORF">SS50377_21275</name>
</gene>
<dbReference type="GO" id="GO:1990904">
    <property type="term" value="C:ribonucleoprotein complex"/>
    <property type="evidence" value="ECO:0007669"/>
    <property type="project" value="UniProtKB-ARBA"/>
</dbReference>